<feature type="domain" description="HTH araC/xylS-type" evidence="4">
    <location>
        <begin position="225"/>
        <end position="326"/>
    </location>
</feature>
<keyword evidence="6" id="KW-1185">Reference proteome</keyword>
<dbReference type="InterPro" id="IPR035418">
    <property type="entry name" value="AraC-bd_2"/>
</dbReference>
<comment type="caution">
    <text evidence="5">The sequence shown here is derived from an EMBL/GenBank/DDBJ whole genome shotgun (WGS) entry which is preliminary data.</text>
</comment>
<reference evidence="6" key="1">
    <citation type="journal article" date="2019" name="Int. J. Syst. Evol. Microbiol.">
        <title>The Global Catalogue of Microorganisms (GCM) 10K type strain sequencing project: providing services to taxonomists for standard genome sequencing and annotation.</title>
        <authorList>
            <consortium name="The Broad Institute Genomics Platform"/>
            <consortium name="The Broad Institute Genome Sequencing Center for Infectious Disease"/>
            <person name="Wu L."/>
            <person name="Ma J."/>
        </authorList>
    </citation>
    <scope>NUCLEOTIDE SEQUENCE [LARGE SCALE GENOMIC DNA]</scope>
    <source>
        <strain evidence="6">TBRC 1826</strain>
    </source>
</reference>
<organism evidence="5 6">
    <name type="scientific">Nocardiopsis sediminis</name>
    <dbReference type="NCBI Taxonomy" id="1778267"/>
    <lineage>
        <taxon>Bacteria</taxon>
        <taxon>Bacillati</taxon>
        <taxon>Actinomycetota</taxon>
        <taxon>Actinomycetes</taxon>
        <taxon>Streptosporangiales</taxon>
        <taxon>Nocardiopsidaceae</taxon>
        <taxon>Nocardiopsis</taxon>
    </lineage>
</organism>
<proteinExistence type="predicted"/>
<dbReference type="Pfam" id="PF12833">
    <property type="entry name" value="HTH_18"/>
    <property type="match status" value="1"/>
</dbReference>
<keyword evidence="1" id="KW-0805">Transcription regulation</keyword>
<keyword evidence="2" id="KW-0238">DNA-binding</keyword>
<gene>
    <name evidence="5" type="ORF">ACFOVU_06625</name>
</gene>
<dbReference type="RefSeq" id="WP_378530804.1">
    <property type="nucleotide sequence ID" value="NZ_JBHSBH010000004.1"/>
</dbReference>
<dbReference type="SUPFAM" id="SSF46689">
    <property type="entry name" value="Homeodomain-like"/>
    <property type="match status" value="1"/>
</dbReference>
<dbReference type="Proteomes" id="UP001595847">
    <property type="component" value="Unassembled WGS sequence"/>
</dbReference>
<evidence type="ECO:0000259" key="4">
    <source>
        <dbReference type="PROSITE" id="PS01124"/>
    </source>
</evidence>
<dbReference type="PROSITE" id="PS01124">
    <property type="entry name" value="HTH_ARAC_FAMILY_2"/>
    <property type="match status" value="1"/>
</dbReference>
<dbReference type="PANTHER" id="PTHR46796">
    <property type="entry name" value="HTH-TYPE TRANSCRIPTIONAL ACTIVATOR RHAS-RELATED"/>
    <property type="match status" value="1"/>
</dbReference>
<dbReference type="InterPro" id="IPR050204">
    <property type="entry name" value="AraC_XylS_family_regulators"/>
</dbReference>
<evidence type="ECO:0000256" key="2">
    <source>
        <dbReference type="ARBA" id="ARBA00023125"/>
    </source>
</evidence>
<accession>A0ABV8FJP4</accession>
<dbReference type="Pfam" id="PF14525">
    <property type="entry name" value="AraC_binding_2"/>
    <property type="match status" value="1"/>
</dbReference>
<keyword evidence="3" id="KW-0804">Transcription</keyword>
<sequence length="332" mass="36680">MPEEQRKVVVSTFDCEDFPREERFDRWRNWTADTYAAMSIRSDHSADFEFHQSHLALGPVVVWPTEVPTMELNWTSAQARALDSDVYHIGLVRRGTCTTDWGDRQTIHLPGQLQFNGSSRPFATRYAHDGGLYKSIGIKVPHSAISLPQTLVARAMAAEISYREGVGAVLDGFVTHLAATAGSLTPADAARLGGVLADLVSAVLAHALEADTALLPEARRRSLLLRAQRFLLDNLHDPDLGPHDAAAHLHISVRHLHQLFQPTGTTAAAWIRARRLERAHRDLADPALAGLPIGAIARRWGYAHHTAFSRAFRAAHGISPTDHRHESRPRSS</sequence>
<dbReference type="Gene3D" id="1.10.10.60">
    <property type="entry name" value="Homeodomain-like"/>
    <property type="match status" value="1"/>
</dbReference>
<dbReference type="PROSITE" id="PS00041">
    <property type="entry name" value="HTH_ARAC_FAMILY_1"/>
    <property type="match status" value="1"/>
</dbReference>
<dbReference type="EMBL" id="JBHSBH010000004">
    <property type="protein sequence ID" value="MFC3995579.1"/>
    <property type="molecule type" value="Genomic_DNA"/>
</dbReference>
<evidence type="ECO:0000313" key="6">
    <source>
        <dbReference type="Proteomes" id="UP001595847"/>
    </source>
</evidence>
<evidence type="ECO:0000256" key="1">
    <source>
        <dbReference type="ARBA" id="ARBA00023015"/>
    </source>
</evidence>
<dbReference type="PANTHER" id="PTHR46796:SF6">
    <property type="entry name" value="ARAC SUBFAMILY"/>
    <property type="match status" value="1"/>
</dbReference>
<protein>
    <submittedName>
        <fullName evidence="5">AraC family transcriptional regulator</fullName>
    </submittedName>
</protein>
<dbReference type="InterPro" id="IPR009057">
    <property type="entry name" value="Homeodomain-like_sf"/>
</dbReference>
<dbReference type="InterPro" id="IPR018062">
    <property type="entry name" value="HTH_AraC-typ_CS"/>
</dbReference>
<dbReference type="InterPro" id="IPR018060">
    <property type="entry name" value="HTH_AraC"/>
</dbReference>
<evidence type="ECO:0000313" key="5">
    <source>
        <dbReference type="EMBL" id="MFC3995579.1"/>
    </source>
</evidence>
<evidence type="ECO:0000256" key="3">
    <source>
        <dbReference type="ARBA" id="ARBA00023163"/>
    </source>
</evidence>
<dbReference type="SMART" id="SM00342">
    <property type="entry name" value="HTH_ARAC"/>
    <property type="match status" value="1"/>
</dbReference>
<name>A0ABV8FJP4_9ACTN</name>